<dbReference type="GO" id="GO:0031640">
    <property type="term" value="P:killing of cells of another organism"/>
    <property type="evidence" value="ECO:0007669"/>
    <property type="project" value="UniProtKB-KW"/>
</dbReference>
<keyword evidence="7" id="KW-1185">Reference proteome</keyword>
<evidence type="ECO:0000313" key="7">
    <source>
        <dbReference type="Proteomes" id="UP000607653"/>
    </source>
</evidence>
<comment type="similarity">
    <text evidence="1">Belongs to the DEFL family.</text>
</comment>
<evidence type="ECO:0000256" key="5">
    <source>
        <dbReference type="SAM" id="SignalP"/>
    </source>
</evidence>
<dbReference type="Pfam" id="PF07333">
    <property type="entry name" value="SLR1-BP"/>
    <property type="match status" value="1"/>
</dbReference>
<evidence type="ECO:0000256" key="1">
    <source>
        <dbReference type="ARBA" id="ARBA00006722"/>
    </source>
</evidence>
<comment type="caution">
    <text evidence="6">The sequence shown here is derived from an EMBL/GenBank/DDBJ whole genome shotgun (WGS) entry which is preliminary data.</text>
</comment>
<reference evidence="6 7" key="1">
    <citation type="journal article" date="2020" name="Mol. Biol. Evol.">
        <title>Distinct Expression and Methylation Patterns for Genes with Different Fates following a Single Whole-Genome Duplication in Flowering Plants.</title>
        <authorList>
            <person name="Shi T."/>
            <person name="Rahmani R.S."/>
            <person name="Gugger P.F."/>
            <person name="Wang M."/>
            <person name="Li H."/>
            <person name="Zhang Y."/>
            <person name="Li Z."/>
            <person name="Wang Q."/>
            <person name="Van de Peer Y."/>
            <person name="Marchal K."/>
            <person name="Chen J."/>
        </authorList>
    </citation>
    <scope>NUCLEOTIDE SEQUENCE [LARGE SCALE GENOMIC DNA]</scope>
    <source>
        <tissue evidence="6">Leaf</tissue>
    </source>
</reference>
<keyword evidence="3" id="KW-0295">Fungicide</keyword>
<feature type="chain" id="PRO_5033003514" evidence="5">
    <location>
        <begin position="27"/>
        <end position="76"/>
    </location>
</feature>
<dbReference type="InterPro" id="IPR010851">
    <property type="entry name" value="DEFL"/>
</dbReference>
<accession>A0A822ZU26</accession>
<dbReference type="AlphaFoldDB" id="A0A822ZU26"/>
<dbReference type="Proteomes" id="UP000607653">
    <property type="component" value="Unassembled WGS sequence"/>
</dbReference>
<protein>
    <submittedName>
        <fullName evidence="6">Uncharacterized protein</fullName>
    </submittedName>
</protein>
<evidence type="ECO:0000256" key="4">
    <source>
        <dbReference type="ARBA" id="ARBA00022821"/>
    </source>
</evidence>
<keyword evidence="4" id="KW-0611">Plant defense</keyword>
<name>A0A822ZU26_NELNU</name>
<evidence type="ECO:0000256" key="2">
    <source>
        <dbReference type="ARBA" id="ARBA00022529"/>
    </source>
</evidence>
<evidence type="ECO:0000313" key="6">
    <source>
        <dbReference type="EMBL" id="DAD45378.1"/>
    </source>
</evidence>
<keyword evidence="5" id="KW-0732">Signal</keyword>
<keyword evidence="2" id="KW-0929">Antimicrobial</keyword>
<evidence type="ECO:0000256" key="3">
    <source>
        <dbReference type="ARBA" id="ARBA00022577"/>
    </source>
</evidence>
<dbReference type="EMBL" id="DUZY01000007">
    <property type="protein sequence ID" value="DAD45378.1"/>
    <property type="molecule type" value="Genomic_DNA"/>
</dbReference>
<dbReference type="GO" id="GO:0050832">
    <property type="term" value="P:defense response to fungus"/>
    <property type="evidence" value="ECO:0007669"/>
    <property type="project" value="UniProtKB-KW"/>
</dbReference>
<organism evidence="6 7">
    <name type="scientific">Nelumbo nucifera</name>
    <name type="common">Sacred lotus</name>
    <dbReference type="NCBI Taxonomy" id="4432"/>
    <lineage>
        <taxon>Eukaryota</taxon>
        <taxon>Viridiplantae</taxon>
        <taxon>Streptophyta</taxon>
        <taxon>Embryophyta</taxon>
        <taxon>Tracheophyta</taxon>
        <taxon>Spermatophyta</taxon>
        <taxon>Magnoliopsida</taxon>
        <taxon>Proteales</taxon>
        <taxon>Nelumbonaceae</taxon>
        <taxon>Nelumbo</taxon>
    </lineage>
</organism>
<gene>
    <name evidence="6" type="ORF">HUJ06_003608</name>
</gene>
<sequence>MVKFYRCFFFILLVLSVASMLPSSEALGGPCKRLPYLLLGKCNLAECTSWCTQKYGGKASCYDNVFYHACICDYCT</sequence>
<feature type="signal peptide" evidence="5">
    <location>
        <begin position="1"/>
        <end position="26"/>
    </location>
</feature>
<proteinExistence type="inferred from homology"/>